<evidence type="ECO:0000313" key="2">
    <source>
        <dbReference type="EMBL" id="CAB4193857.1"/>
    </source>
</evidence>
<protein>
    <submittedName>
        <fullName evidence="2">Uncharacterized protein</fullName>
    </submittedName>
</protein>
<name>A0A6J5RHW2_9CAUD</name>
<dbReference type="EMBL" id="LR797195">
    <property type="protein sequence ID" value="CAB4193857.1"/>
    <property type="molecule type" value="Genomic_DNA"/>
</dbReference>
<dbReference type="EMBL" id="LR796916">
    <property type="protein sequence ID" value="CAB4175579.1"/>
    <property type="molecule type" value="Genomic_DNA"/>
</dbReference>
<gene>
    <name evidence="2" type="ORF">UFOVP1247_228</name>
    <name evidence="1" type="ORF">UFOVP970_268</name>
</gene>
<organism evidence="2">
    <name type="scientific">uncultured Caudovirales phage</name>
    <dbReference type="NCBI Taxonomy" id="2100421"/>
    <lineage>
        <taxon>Viruses</taxon>
        <taxon>Duplodnaviria</taxon>
        <taxon>Heunggongvirae</taxon>
        <taxon>Uroviricota</taxon>
        <taxon>Caudoviricetes</taxon>
        <taxon>Peduoviridae</taxon>
        <taxon>Maltschvirus</taxon>
        <taxon>Maltschvirus maltsch</taxon>
    </lineage>
</organism>
<sequence length="60" mass="7038">MFKKLKYPKLSHREKSIIQECCSQVLASIEKQNSKEEVDPFVKQVMEDIPAIIKKLELFT</sequence>
<accession>A0A6J5RHW2</accession>
<evidence type="ECO:0000313" key="1">
    <source>
        <dbReference type="EMBL" id="CAB4175579.1"/>
    </source>
</evidence>
<proteinExistence type="predicted"/>
<reference evidence="2" key="1">
    <citation type="submission" date="2020-05" db="EMBL/GenBank/DDBJ databases">
        <authorList>
            <person name="Chiriac C."/>
            <person name="Salcher M."/>
            <person name="Ghai R."/>
            <person name="Kavagutti S V."/>
        </authorList>
    </citation>
    <scope>NUCLEOTIDE SEQUENCE</scope>
</reference>